<dbReference type="Gene3D" id="3.40.50.1240">
    <property type="entry name" value="Phosphoglycerate mutase-like"/>
    <property type="match status" value="1"/>
</dbReference>
<dbReference type="InterPro" id="IPR029033">
    <property type="entry name" value="His_PPase_superfam"/>
</dbReference>
<keyword evidence="2" id="KW-1185">Reference proteome</keyword>
<gene>
    <name evidence="1" type="ORF">JQM67_05080</name>
</gene>
<reference evidence="1 2" key="1">
    <citation type="submission" date="2020-12" db="EMBL/GenBank/DDBJ databases">
        <title>Whole genome sequences of gut porcine anaerobes.</title>
        <authorList>
            <person name="Kubasova T."/>
            <person name="Jahodarova E."/>
            <person name="Rychlik I."/>
        </authorList>
    </citation>
    <scope>NUCLEOTIDE SEQUENCE [LARGE SCALE GENOMIC DNA]</scope>
    <source>
        <strain evidence="1 2">An867</strain>
    </source>
</reference>
<evidence type="ECO:0000313" key="2">
    <source>
        <dbReference type="Proteomes" id="UP001299220"/>
    </source>
</evidence>
<protein>
    <submittedName>
        <fullName evidence="1">Histidine phosphatase family protein</fullName>
    </submittedName>
</protein>
<evidence type="ECO:0000313" key="1">
    <source>
        <dbReference type="EMBL" id="MCF2651968.1"/>
    </source>
</evidence>
<dbReference type="Proteomes" id="UP001299220">
    <property type="component" value="Unassembled WGS sequence"/>
</dbReference>
<dbReference type="PANTHER" id="PTHR48100">
    <property type="entry name" value="BROAD-SPECIFICITY PHOSPHATASE YOR283W-RELATED"/>
    <property type="match status" value="1"/>
</dbReference>
<proteinExistence type="predicted"/>
<dbReference type="SUPFAM" id="SSF53254">
    <property type="entry name" value="Phosphoglycerate mutase-like"/>
    <property type="match status" value="1"/>
</dbReference>
<dbReference type="SMART" id="SM00855">
    <property type="entry name" value="PGAM"/>
    <property type="match status" value="1"/>
</dbReference>
<dbReference type="CDD" id="cd07067">
    <property type="entry name" value="HP_PGM_like"/>
    <property type="match status" value="1"/>
</dbReference>
<dbReference type="RefSeq" id="WP_235322992.1">
    <property type="nucleotide sequence ID" value="NZ_JAFBIT010000001.1"/>
</dbReference>
<dbReference type="PANTHER" id="PTHR48100:SF1">
    <property type="entry name" value="HISTIDINE PHOSPHATASE FAMILY PROTEIN-RELATED"/>
    <property type="match status" value="1"/>
</dbReference>
<organism evidence="1 2">
    <name type="scientific">Anaeromassilibacillus senegalensis</name>
    <dbReference type="NCBI Taxonomy" id="1673717"/>
    <lineage>
        <taxon>Bacteria</taxon>
        <taxon>Bacillati</taxon>
        <taxon>Bacillota</taxon>
        <taxon>Clostridia</taxon>
        <taxon>Eubacteriales</taxon>
        <taxon>Acutalibacteraceae</taxon>
        <taxon>Anaeromassilibacillus</taxon>
    </lineage>
</organism>
<sequence>MKSYTIHLIRHGVCEGNLEGRYVGRTQSPLAQEGMQALLELKRKGKYPEAVKYYASPCVRCVDTLKVLYPTADPEVILELAECDFGDWENKKAEELMHDPKFLAWMNGGRHEAPPNGESSIVFMQRVCAGFEMLVRNMMTTGDESAVLVTHGGVIMTLLAAYGLPRAKMTDWMCENGHGYSMRIDPMLWSRGMAAEVYQMLPVLPNSGQREYTVLDIAREAADRAYGKKENKEQNEEE</sequence>
<dbReference type="InterPro" id="IPR050275">
    <property type="entry name" value="PGM_Phosphatase"/>
</dbReference>
<name>A0ABS9CMX8_9FIRM</name>
<dbReference type="EMBL" id="JAFBIT010000001">
    <property type="protein sequence ID" value="MCF2651968.1"/>
    <property type="molecule type" value="Genomic_DNA"/>
</dbReference>
<accession>A0ABS9CMX8</accession>
<dbReference type="Pfam" id="PF00300">
    <property type="entry name" value="His_Phos_1"/>
    <property type="match status" value="1"/>
</dbReference>
<comment type="caution">
    <text evidence="1">The sequence shown here is derived from an EMBL/GenBank/DDBJ whole genome shotgun (WGS) entry which is preliminary data.</text>
</comment>
<dbReference type="InterPro" id="IPR013078">
    <property type="entry name" value="His_Pase_superF_clade-1"/>
</dbReference>